<dbReference type="EMBL" id="JAWQEG010005349">
    <property type="protein sequence ID" value="KAK3858317.1"/>
    <property type="molecule type" value="Genomic_DNA"/>
</dbReference>
<gene>
    <name evidence="2" type="ORF">Pcinc_035487</name>
</gene>
<reference evidence="2" key="1">
    <citation type="submission" date="2023-10" db="EMBL/GenBank/DDBJ databases">
        <title>Genome assemblies of two species of porcelain crab, Petrolisthes cinctipes and Petrolisthes manimaculis (Anomura: Porcellanidae).</title>
        <authorList>
            <person name="Angst P."/>
        </authorList>
    </citation>
    <scope>NUCLEOTIDE SEQUENCE</scope>
    <source>
        <strain evidence="2">PB745_01</strain>
        <tissue evidence="2">Gill</tissue>
    </source>
</reference>
<sequence>MRLWYVFMCCLLVADVMVAGNTKEHKRNTTPRKVLMSEEDIEVEAVLSRNITDKMTVTKMVSVLEEDMEVEAESRKVANEMIKLLVSEEDGTNVGIGKYCRVMLLHSGDPFLTHLTQHLLKHVWLESSGLGVVVVETGIDSLATKTLDDEKILWWSDSKLPCLTVVILTHTHQHVDTIFSFLEVSRLWEQSESRVLVLGPRSQTQTTLLLHPALRNAVLVLYLAPTSLYNLNHQHKPGTEYKDEGRLEGE</sequence>
<accession>A0AAE1BY76</accession>
<dbReference type="AlphaFoldDB" id="A0AAE1BY76"/>
<protein>
    <submittedName>
        <fullName evidence="2">Uncharacterized protein</fullName>
    </submittedName>
</protein>
<comment type="caution">
    <text evidence="2">The sequence shown here is derived from an EMBL/GenBank/DDBJ whole genome shotgun (WGS) entry which is preliminary data.</text>
</comment>
<organism evidence="2 3">
    <name type="scientific">Petrolisthes cinctipes</name>
    <name type="common">Flat porcelain crab</name>
    <dbReference type="NCBI Taxonomy" id="88211"/>
    <lineage>
        <taxon>Eukaryota</taxon>
        <taxon>Metazoa</taxon>
        <taxon>Ecdysozoa</taxon>
        <taxon>Arthropoda</taxon>
        <taxon>Crustacea</taxon>
        <taxon>Multicrustacea</taxon>
        <taxon>Malacostraca</taxon>
        <taxon>Eumalacostraca</taxon>
        <taxon>Eucarida</taxon>
        <taxon>Decapoda</taxon>
        <taxon>Pleocyemata</taxon>
        <taxon>Anomura</taxon>
        <taxon>Galatheoidea</taxon>
        <taxon>Porcellanidae</taxon>
        <taxon>Petrolisthes</taxon>
    </lineage>
</organism>
<dbReference type="Proteomes" id="UP001286313">
    <property type="component" value="Unassembled WGS sequence"/>
</dbReference>
<feature type="signal peptide" evidence="1">
    <location>
        <begin position="1"/>
        <end position="19"/>
    </location>
</feature>
<evidence type="ECO:0000256" key="1">
    <source>
        <dbReference type="SAM" id="SignalP"/>
    </source>
</evidence>
<keyword evidence="3" id="KW-1185">Reference proteome</keyword>
<proteinExistence type="predicted"/>
<evidence type="ECO:0000313" key="3">
    <source>
        <dbReference type="Proteomes" id="UP001286313"/>
    </source>
</evidence>
<name>A0AAE1BY76_PETCI</name>
<feature type="chain" id="PRO_5042009629" evidence="1">
    <location>
        <begin position="20"/>
        <end position="250"/>
    </location>
</feature>
<keyword evidence="1" id="KW-0732">Signal</keyword>
<evidence type="ECO:0000313" key="2">
    <source>
        <dbReference type="EMBL" id="KAK3858317.1"/>
    </source>
</evidence>